<comment type="caution">
    <text evidence="2">The sequence shown here is derived from an EMBL/GenBank/DDBJ whole genome shotgun (WGS) entry which is preliminary data.</text>
</comment>
<name>A0AAD4L3I2_9EURO</name>
<evidence type="ECO:0000313" key="2">
    <source>
        <dbReference type="EMBL" id="KAH8703944.1"/>
    </source>
</evidence>
<keyword evidence="1" id="KW-0812">Transmembrane</keyword>
<feature type="transmembrane region" description="Helical" evidence="1">
    <location>
        <begin position="62"/>
        <end position="84"/>
    </location>
</feature>
<reference evidence="2" key="1">
    <citation type="submission" date="2021-12" db="EMBL/GenBank/DDBJ databases">
        <title>Convergent genome expansion in fungi linked to evolution of root-endophyte symbiosis.</title>
        <authorList>
            <consortium name="DOE Joint Genome Institute"/>
            <person name="Ke Y.-H."/>
            <person name="Bonito G."/>
            <person name="Liao H.-L."/>
            <person name="Looney B."/>
            <person name="Rojas-Flechas A."/>
            <person name="Nash J."/>
            <person name="Hameed K."/>
            <person name="Schadt C."/>
            <person name="Martin F."/>
            <person name="Crous P.W."/>
            <person name="Miettinen O."/>
            <person name="Magnuson J.K."/>
            <person name="Labbe J."/>
            <person name="Jacobson D."/>
            <person name="Doktycz M.J."/>
            <person name="Veneault-Fourrey C."/>
            <person name="Kuo A."/>
            <person name="Mondo S."/>
            <person name="Calhoun S."/>
            <person name="Riley R."/>
            <person name="Ohm R."/>
            <person name="LaButti K."/>
            <person name="Andreopoulos B."/>
            <person name="Pangilinan J."/>
            <person name="Nolan M."/>
            <person name="Tritt A."/>
            <person name="Clum A."/>
            <person name="Lipzen A."/>
            <person name="Daum C."/>
            <person name="Barry K."/>
            <person name="Grigoriev I.V."/>
            <person name="Vilgalys R."/>
        </authorList>
    </citation>
    <scope>NUCLEOTIDE SEQUENCE</scope>
    <source>
        <strain evidence="2">PMI_201</strain>
    </source>
</reference>
<keyword evidence="1" id="KW-1133">Transmembrane helix</keyword>
<keyword evidence="1" id="KW-0472">Membrane</keyword>
<proteinExistence type="predicted"/>
<keyword evidence="3" id="KW-1185">Reference proteome</keyword>
<dbReference type="Proteomes" id="UP001201262">
    <property type="component" value="Unassembled WGS sequence"/>
</dbReference>
<dbReference type="GeneID" id="70251933"/>
<protein>
    <submittedName>
        <fullName evidence="2">Uncharacterized protein</fullName>
    </submittedName>
</protein>
<dbReference type="AlphaFoldDB" id="A0AAD4L3I2"/>
<dbReference type="RefSeq" id="XP_046076962.1">
    <property type="nucleotide sequence ID" value="XM_046221646.1"/>
</dbReference>
<organism evidence="2 3">
    <name type="scientific">Talaromyces proteolyticus</name>
    <dbReference type="NCBI Taxonomy" id="1131652"/>
    <lineage>
        <taxon>Eukaryota</taxon>
        <taxon>Fungi</taxon>
        <taxon>Dikarya</taxon>
        <taxon>Ascomycota</taxon>
        <taxon>Pezizomycotina</taxon>
        <taxon>Eurotiomycetes</taxon>
        <taxon>Eurotiomycetidae</taxon>
        <taxon>Eurotiales</taxon>
        <taxon>Trichocomaceae</taxon>
        <taxon>Talaromyces</taxon>
        <taxon>Talaromyces sect. Bacilispori</taxon>
    </lineage>
</organism>
<evidence type="ECO:0000313" key="3">
    <source>
        <dbReference type="Proteomes" id="UP001201262"/>
    </source>
</evidence>
<accession>A0AAD4L3I2</accession>
<gene>
    <name evidence="2" type="ORF">BGW36DRAFT_444501</name>
</gene>
<sequence length="318" mass="36227">MLHVSRSAATFWLIYSTGWPTEGSIQTLNSSSKEPDCYCLCGAERGNNESTRKRNSCWARTYGWALIQALCFMSRLLIYLGVLMPPLLHTSITQQLVRISYNHYAPILNPRGLFLRLGNAWSASSYLVSKVSHFHISRFRDIVFCRLQRCTGLDLNFDLDLEPDPKADQAMARWAFWKGQNRCMFLLLFSYNQTPLIDPKSLKLEIAERCILTSDFEIAAAHIYPFAMVKKFNSRTELSDLRQLAVSWPLLKGCPQFDIVCKYLSRKSTFLLIHSDEKLFTDVDAKVNDGNSDNTVQSCHVAAICRSATQPGIRDTED</sequence>
<evidence type="ECO:0000256" key="1">
    <source>
        <dbReference type="SAM" id="Phobius"/>
    </source>
</evidence>
<dbReference type="EMBL" id="JAJTJA010000002">
    <property type="protein sequence ID" value="KAH8703944.1"/>
    <property type="molecule type" value="Genomic_DNA"/>
</dbReference>